<organism evidence="1 2">
    <name type="scientific">Paramecium sonneborni</name>
    <dbReference type="NCBI Taxonomy" id="65129"/>
    <lineage>
        <taxon>Eukaryota</taxon>
        <taxon>Sar</taxon>
        <taxon>Alveolata</taxon>
        <taxon>Ciliophora</taxon>
        <taxon>Intramacronucleata</taxon>
        <taxon>Oligohymenophorea</taxon>
        <taxon>Peniculida</taxon>
        <taxon>Parameciidae</taxon>
        <taxon>Paramecium</taxon>
    </lineage>
</organism>
<proteinExistence type="predicted"/>
<protein>
    <submittedName>
        <fullName evidence="1">Uncharacterized protein</fullName>
    </submittedName>
</protein>
<keyword evidence="2" id="KW-1185">Reference proteome</keyword>
<evidence type="ECO:0000313" key="1">
    <source>
        <dbReference type="EMBL" id="CAD8128397.1"/>
    </source>
</evidence>
<comment type="caution">
    <text evidence="1">The sequence shown here is derived from an EMBL/GenBank/DDBJ whole genome shotgun (WGS) entry which is preliminary data.</text>
</comment>
<evidence type="ECO:0000313" key="2">
    <source>
        <dbReference type="Proteomes" id="UP000692954"/>
    </source>
</evidence>
<gene>
    <name evidence="1" type="ORF">PSON_ATCC_30995.1.T1880024</name>
</gene>
<sequence length="117" mass="14092">MFINYLLSLDFTTRFEIFRDASILKANASQKKIYSFVLIILMELILSNQKMYRLQVTFYIQDYKVKQRKKYWDFDGDQEIFKEIQQVFLIAERIEDGQQMAIKAFSKSVLKIKIQIQ</sequence>
<reference evidence="1" key="1">
    <citation type="submission" date="2021-01" db="EMBL/GenBank/DDBJ databases">
        <authorList>
            <consortium name="Genoscope - CEA"/>
            <person name="William W."/>
        </authorList>
    </citation>
    <scope>NUCLEOTIDE SEQUENCE</scope>
</reference>
<dbReference type="Proteomes" id="UP000692954">
    <property type="component" value="Unassembled WGS sequence"/>
</dbReference>
<name>A0A8S1RLV7_9CILI</name>
<dbReference type="AlphaFoldDB" id="A0A8S1RLV7"/>
<accession>A0A8S1RLV7</accession>
<dbReference type="EMBL" id="CAJJDN010000188">
    <property type="protein sequence ID" value="CAD8128397.1"/>
    <property type="molecule type" value="Genomic_DNA"/>
</dbReference>